<accession>U5PW30</accession>
<gene>
    <name evidence="1" type="ORF">Blastoid_3</name>
</gene>
<reference evidence="1 2" key="1">
    <citation type="journal article" date="2013" name="Genome Announc.">
        <title>Complete Genome of Bacillus pumilus Siphophage Blastoid.</title>
        <authorList>
            <person name="Mash S.J."/>
            <person name="Minahan N.T."/>
            <person name="Chamakura K.R."/>
            <person name="Kuty Everett G.F."/>
        </authorList>
    </citation>
    <scope>NUCLEOTIDE SEQUENCE [LARGE SCALE GENOMIC DNA]</scope>
</reference>
<organism evidence="1 2">
    <name type="scientific">Bacillus phage Blastoid</name>
    <dbReference type="NCBI Taxonomy" id="2880540"/>
    <lineage>
        <taxon>Viruses</taxon>
        <taxon>Duplodnaviria</taxon>
        <taxon>Heunggongvirae</taxon>
        <taxon>Uroviricota</taxon>
        <taxon>Caudoviricetes</taxon>
        <taxon>Ehrlichviridae</taxon>
        <taxon>Andromedavirus</taxon>
        <taxon>Andromedavirus blastoid</taxon>
    </lineage>
</organism>
<dbReference type="RefSeq" id="YP_008771826.1">
    <property type="nucleotide sequence ID" value="NC_022773.1"/>
</dbReference>
<dbReference type="GeneID" id="17960393"/>
<evidence type="ECO:0000313" key="1">
    <source>
        <dbReference type="EMBL" id="AGY46802.1"/>
    </source>
</evidence>
<dbReference type="EMBL" id="KF669648">
    <property type="protein sequence ID" value="AGY46802.1"/>
    <property type="molecule type" value="Genomic_DNA"/>
</dbReference>
<dbReference type="KEGG" id="vg:17960393"/>
<dbReference type="OrthoDB" id="29185at10239"/>
<keyword evidence="2" id="KW-1185">Reference proteome</keyword>
<dbReference type="Proteomes" id="UP000017645">
    <property type="component" value="Segment"/>
</dbReference>
<name>U5PW30_9CAUD</name>
<evidence type="ECO:0000313" key="2">
    <source>
        <dbReference type="Proteomes" id="UP000017645"/>
    </source>
</evidence>
<sequence length="76" mass="8964">MLVRMFAEYDVIESYPSDDSTMLKSDRYIKCCNSVDLLNNPVPIVVHSDELSFFHYDKETDTMIYEVDFHDIEAVY</sequence>
<protein>
    <submittedName>
        <fullName evidence="1">Uncharacterized protein</fullName>
    </submittedName>
</protein>
<proteinExistence type="predicted"/>